<feature type="non-terminal residue" evidence="2">
    <location>
        <position position="1"/>
    </location>
</feature>
<feature type="region of interest" description="Disordered" evidence="1">
    <location>
        <begin position="1"/>
        <end position="71"/>
    </location>
</feature>
<organism evidence="2 3">
    <name type="scientific">Batillaria attramentaria</name>
    <dbReference type="NCBI Taxonomy" id="370345"/>
    <lineage>
        <taxon>Eukaryota</taxon>
        <taxon>Metazoa</taxon>
        <taxon>Spiralia</taxon>
        <taxon>Lophotrochozoa</taxon>
        <taxon>Mollusca</taxon>
        <taxon>Gastropoda</taxon>
        <taxon>Caenogastropoda</taxon>
        <taxon>Sorbeoconcha</taxon>
        <taxon>Cerithioidea</taxon>
        <taxon>Batillariidae</taxon>
        <taxon>Batillaria</taxon>
    </lineage>
</organism>
<feature type="compositionally biased region" description="Basic and acidic residues" evidence="1">
    <location>
        <begin position="1"/>
        <end position="20"/>
    </location>
</feature>
<dbReference type="Proteomes" id="UP001519460">
    <property type="component" value="Unassembled WGS sequence"/>
</dbReference>
<reference evidence="2 3" key="1">
    <citation type="journal article" date="2023" name="Sci. Data">
        <title>Genome assembly of the Korean intertidal mud-creeper Batillaria attramentaria.</title>
        <authorList>
            <person name="Patra A.K."/>
            <person name="Ho P.T."/>
            <person name="Jun S."/>
            <person name="Lee S.J."/>
            <person name="Kim Y."/>
            <person name="Won Y.J."/>
        </authorList>
    </citation>
    <scope>NUCLEOTIDE SEQUENCE [LARGE SCALE GENOMIC DNA]</scope>
    <source>
        <strain evidence="2">Wonlab-2016</strain>
    </source>
</reference>
<gene>
    <name evidence="2" type="ORF">BaRGS_00011412</name>
</gene>
<accession>A0ABD0LDT2</accession>
<proteinExistence type="predicted"/>
<sequence>EQFKRNDSQRKISIKSIERKSRQKGRQPPLHAAQRCGPVEHVARAVPSGCRSRSFAGSDTTTTLQPLRLPA</sequence>
<feature type="compositionally biased region" description="Polar residues" evidence="1">
    <location>
        <begin position="55"/>
        <end position="65"/>
    </location>
</feature>
<evidence type="ECO:0000313" key="2">
    <source>
        <dbReference type="EMBL" id="KAK7497368.1"/>
    </source>
</evidence>
<protein>
    <submittedName>
        <fullName evidence="2">Uncharacterized protein</fullName>
    </submittedName>
</protein>
<dbReference type="AlphaFoldDB" id="A0ABD0LDT2"/>
<name>A0ABD0LDT2_9CAEN</name>
<dbReference type="EMBL" id="JACVVK020000059">
    <property type="protein sequence ID" value="KAK7497368.1"/>
    <property type="molecule type" value="Genomic_DNA"/>
</dbReference>
<evidence type="ECO:0000313" key="3">
    <source>
        <dbReference type="Proteomes" id="UP001519460"/>
    </source>
</evidence>
<evidence type="ECO:0000256" key="1">
    <source>
        <dbReference type="SAM" id="MobiDB-lite"/>
    </source>
</evidence>
<keyword evidence="3" id="KW-1185">Reference proteome</keyword>
<comment type="caution">
    <text evidence="2">The sequence shown here is derived from an EMBL/GenBank/DDBJ whole genome shotgun (WGS) entry which is preliminary data.</text>
</comment>